<name>A0AAD9FTB9_PAPLA</name>
<feature type="transmembrane region" description="Helical" evidence="11">
    <location>
        <begin position="83"/>
        <end position="102"/>
    </location>
</feature>
<evidence type="ECO:0000256" key="8">
    <source>
        <dbReference type="ARBA" id="ARBA00023201"/>
    </source>
</evidence>
<keyword evidence="2 9" id="KW-0813">Transport</keyword>
<evidence type="ECO:0000256" key="3">
    <source>
        <dbReference type="ARBA" id="ARBA00022692"/>
    </source>
</evidence>
<dbReference type="PRINTS" id="PR01084">
    <property type="entry name" value="NAHEXCHNGR"/>
</dbReference>
<evidence type="ECO:0000256" key="10">
    <source>
        <dbReference type="SAM" id="MobiDB-lite"/>
    </source>
</evidence>
<evidence type="ECO:0000313" key="13">
    <source>
        <dbReference type="EMBL" id="KAK1925759.1"/>
    </source>
</evidence>
<dbReference type="GO" id="GO:0015386">
    <property type="term" value="F:potassium:proton antiporter activity"/>
    <property type="evidence" value="ECO:0007669"/>
    <property type="project" value="TreeGrafter"/>
</dbReference>
<dbReference type="Proteomes" id="UP001182556">
    <property type="component" value="Unassembled WGS sequence"/>
</dbReference>
<keyword evidence="7 11" id="KW-0472">Membrane</keyword>
<feature type="region of interest" description="Disordered" evidence="10">
    <location>
        <begin position="585"/>
        <end position="682"/>
    </location>
</feature>
<evidence type="ECO:0000313" key="14">
    <source>
        <dbReference type="Proteomes" id="UP001182556"/>
    </source>
</evidence>
<feature type="transmembrane region" description="Helical" evidence="11">
    <location>
        <begin position="220"/>
        <end position="241"/>
    </location>
</feature>
<dbReference type="NCBIfam" id="TIGR00840">
    <property type="entry name" value="b_cpa1"/>
    <property type="match status" value="1"/>
</dbReference>
<feature type="transmembrane region" description="Helical" evidence="11">
    <location>
        <begin position="277"/>
        <end position="296"/>
    </location>
</feature>
<dbReference type="GO" id="GO:0005769">
    <property type="term" value="C:early endosome"/>
    <property type="evidence" value="ECO:0007669"/>
    <property type="project" value="TreeGrafter"/>
</dbReference>
<keyword evidence="4 11" id="KW-1133">Transmembrane helix</keyword>
<evidence type="ECO:0000259" key="12">
    <source>
        <dbReference type="Pfam" id="PF00999"/>
    </source>
</evidence>
<dbReference type="Gene3D" id="6.10.140.1330">
    <property type="match status" value="1"/>
</dbReference>
<dbReference type="EMBL" id="JAODAN010000003">
    <property type="protein sequence ID" value="KAK1925759.1"/>
    <property type="molecule type" value="Genomic_DNA"/>
</dbReference>
<proteinExistence type="inferred from homology"/>
<dbReference type="GO" id="GO:0015385">
    <property type="term" value="F:sodium:proton antiporter activity"/>
    <property type="evidence" value="ECO:0007669"/>
    <property type="project" value="InterPro"/>
</dbReference>
<keyword evidence="14" id="KW-1185">Reference proteome</keyword>
<organism evidence="13 14">
    <name type="scientific">Papiliotrema laurentii</name>
    <name type="common">Cryptococcus laurentii</name>
    <dbReference type="NCBI Taxonomy" id="5418"/>
    <lineage>
        <taxon>Eukaryota</taxon>
        <taxon>Fungi</taxon>
        <taxon>Dikarya</taxon>
        <taxon>Basidiomycota</taxon>
        <taxon>Agaricomycotina</taxon>
        <taxon>Tremellomycetes</taxon>
        <taxon>Tremellales</taxon>
        <taxon>Rhynchogastremaceae</taxon>
        <taxon>Papiliotrema</taxon>
    </lineage>
</organism>
<feature type="transmembrane region" description="Helical" evidence="11">
    <location>
        <begin position="149"/>
        <end position="172"/>
    </location>
</feature>
<comment type="subcellular location">
    <subcellularLocation>
        <location evidence="1">Membrane</location>
        <topology evidence="1">Multi-pass membrane protein</topology>
    </subcellularLocation>
</comment>
<comment type="similarity">
    <text evidence="9">Belongs to the monovalent cation:proton antiporter 1 (CPA1) transporter (TC 2.A.36) family.</text>
</comment>
<feature type="transmembrane region" description="Helical" evidence="11">
    <location>
        <begin position="51"/>
        <end position="71"/>
    </location>
</feature>
<dbReference type="InterPro" id="IPR006153">
    <property type="entry name" value="Cation/H_exchanger_TM"/>
</dbReference>
<feature type="transmembrane region" description="Helical" evidence="11">
    <location>
        <begin position="339"/>
        <end position="364"/>
    </location>
</feature>
<comment type="caution">
    <text evidence="13">The sequence shown here is derived from an EMBL/GenBank/DDBJ whole genome shotgun (WGS) entry which is preliminary data.</text>
</comment>
<feature type="transmembrane region" description="Helical" evidence="11">
    <location>
        <begin position="253"/>
        <end position="271"/>
    </location>
</feature>
<evidence type="ECO:0000256" key="7">
    <source>
        <dbReference type="ARBA" id="ARBA00023136"/>
    </source>
</evidence>
<dbReference type="PANTHER" id="PTHR10110:SF187">
    <property type="entry name" value="SODIUM_HYDROGEN EXCHANGER"/>
    <property type="match status" value="1"/>
</dbReference>
<evidence type="ECO:0000256" key="11">
    <source>
        <dbReference type="SAM" id="Phobius"/>
    </source>
</evidence>
<gene>
    <name evidence="13" type="ORF">DB88DRAFT_451391</name>
</gene>
<feature type="transmembrane region" description="Helical" evidence="11">
    <location>
        <begin position="308"/>
        <end position="327"/>
    </location>
</feature>
<feature type="domain" description="Cation/H+ exchanger transmembrane" evidence="12">
    <location>
        <begin position="37"/>
        <end position="435"/>
    </location>
</feature>
<evidence type="ECO:0000256" key="1">
    <source>
        <dbReference type="ARBA" id="ARBA00004141"/>
    </source>
</evidence>
<dbReference type="GO" id="GO:0007035">
    <property type="term" value="P:vacuolar acidification"/>
    <property type="evidence" value="ECO:0007669"/>
    <property type="project" value="TreeGrafter"/>
</dbReference>
<dbReference type="Pfam" id="PF00999">
    <property type="entry name" value="Na_H_Exchanger"/>
    <property type="match status" value="1"/>
</dbReference>
<keyword evidence="9" id="KW-0050">Antiport</keyword>
<keyword evidence="3 9" id="KW-0812">Transmembrane</keyword>
<feature type="transmembrane region" description="Helical" evidence="11">
    <location>
        <begin position="410"/>
        <end position="431"/>
    </location>
</feature>
<keyword evidence="5" id="KW-0915">Sodium</keyword>
<dbReference type="InterPro" id="IPR004709">
    <property type="entry name" value="NaH_exchanger"/>
</dbReference>
<reference evidence="13" key="1">
    <citation type="submission" date="2023-02" db="EMBL/GenBank/DDBJ databases">
        <title>Identification and recombinant expression of a fungal hydrolase from Papiliotrema laurentii that hydrolyzes apple cutin and clears colloidal polyester polyurethane.</title>
        <authorList>
            <consortium name="DOE Joint Genome Institute"/>
            <person name="Roman V.A."/>
            <person name="Bojanowski C."/>
            <person name="Crable B.R."/>
            <person name="Wagner D.N."/>
            <person name="Hung C.S."/>
            <person name="Nadeau L.J."/>
            <person name="Schratz L."/>
            <person name="Haridas S."/>
            <person name="Pangilinan J."/>
            <person name="Lipzen A."/>
            <person name="Na H."/>
            <person name="Yan M."/>
            <person name="Ng V."/>
            <person name="Grigoriev I.V."/>
            <person name="Spatafora J.W."/>
            <person name="Barlow D."/>
            <person name="Biffinger J."/>
            <person name="Kelley-Loughnane N."/>
            <person name="Varaljay V.A."/>
            <person name="Crookes-Goodson W.J."/>
        </authorList>
    </citation>
    <scope>NUCLEOTIDE SEQUENCE</scope>
    <source>
        <strain evidence="13">5307AH</strain>
    </source>
</reference>
<evidence type="ECO:0000256" key="5">
    <source>
        <dbReference type="ARBA" id="ARBA00023053"/>
    </source>
</evidence>
<feature type="compositionally biased region" description="Low complexity" evidence="10">
    <location>
        <begin position="516"/>
        <end position="525"/>
    </location>
</feature>
<protein>
    <recommendedName>
        <fullName evidence="9">Sodium/hydrogen exchanger</fullName>
    </recommendedName>
</protein>
<evidence type="ECO:0000256" key="2">
    <source>
        <dbReference type="ARBA" id="ARBA00022448"/>
    </source>
</evidence>
<accession>A0AAD9FTB9</accession>
<keyword evidence="8 9" id="KW-0739">Sodium transport</keyword>
<dbReference type="GO" id="GO:0005770">
    <property type="term" value="C:late endosome"/>
    <property type="evidence" value="ECO:0007669"/>
    <property type="project" value="TreeGrafter"/>
</dbReference>
<feature type="region of interest" description="Disordered" evidence="10">
    <location>
        <begin position="467"/>
        <end position="555"/>
    </location>
</feature>
<dbReference type="InterPro" id="IPR018422">
    <property type="entry name" value="Cation/H_exchanger_CPA1"/>
</dbReference>
<feature type="transmembrane region" description="Helical" evidence="11">
    <location>
        <begin position="114"/>
        <end position="137"/>
    </location>
</feature>
<feature type="transmembrane region" description="Helical" evidence="11">
    <location>
        <begin position="22"/>
        <end position="44"/>
    </location>
</feature>
<dbReference type="PANTHER" id="PTHR10110">
    <property type="entry name" value="SODIUM/HYDROGEN EXCHANGER"/>
    <property type="match status" value="1"/>
</dbReference>
<evidence type="ECO:0000256" key="9">
    <source>
        <dbReference type="RuleBase" id="RU003722"/>
    </source>
</evidence>
<evidence type="ECO:0000256" key="6">
    <source>
        <dbReference type="ARBA" id="ARBA00023065"/>
    </source>
</evidence>
<keyword evidence="6 9" id="KW-0406">Ion transport</keyword>
<sequence>MSTPITVPPSGEAASPQDEEFYASWGLCILCVLLIGALITSYYLQIKRIRAVHETVVSIFAGMVVGLIIRLSPGHLIREMLSFKHTLFFNLLLPPIILNSGYELKQENFFRNFGVILTFAFLGTFISAVGIGVLVYIWSFLGLEGLKFTLLECLIFGSTLSATDPVTILAIFNTYKVDPKLYSVIFGESILNDAVSIVMYETLSQFHGEDIYLSSLFHGVGIFLFSFFVSMILGVAFGLGCSLGLKHSHLSSYPHIESCLVALVAYTSYFFSNATRMSGIVSLLFCGITLKHYAYHTMSKRTQRTTKYMFAVLAQLSENFIFIYLGLNLFTQDVQVFKPLFILVSAIAVMASRYAAVFPLSELINWVYHTRGQRAEELPHSYQMMLFWAGLRGAVGVALAAGITGDNADALRTTILVVVVLTVIVFGGTTARMLEVLGIRVGVEDEDASSDEEGWAAHPGHLALAMGPGSRRYAGQNGRGYGDDGDDIDLSPADSPYLRPSGAPGSRRTSGRDGRGQQSRSGFSTASSDSDDGEPLPSAGAYDEARGPPPQPGMIFRDGQWFTALDERYLLPLFSNSVTARRHQAKKAKKATASVYNGGESGGNTPRGQESLDLSRDDGAFGDAESENGKNKMPRTFSGSVSDFFFSKPDSPRESLSPAPGTGGAGASGTRASGSTSGGEGR</sequence>
<feature type="transmembrane region" description="Helical" evidence="11">
    <location>
        <begin position="385"/>
        <end position="404"/>
    </location>
</feature>
<dbReference type="GO" id="GO:0000329">
    <property type="term" value="C:fungal-type vacuole membrane"/>
    <property type="evidence" value="ECO:0007669"/>
    <property type="project" value="TreeGrafter"/>
</dbReference>
<evidence type="ECO:0000256" key="4">
    <source>
        <dbReference type="ARBA" id="ARBA00022989"/>
    </source>
</evidence>
<dbReference type="AlphaFoldDB" id="A0AAD9FTB9"/>